<organism evidence="1 2">
    <name type="scientific">Streptomyces niveiscabiei</name>
    <dbReference type="NCBI Taxonomy" id="164115"/>
    <lineage>
        <taxon>Bacteria</taxon>
        <taxon>Bacillati</taxon>
        <taxon>Actinomycetota</taxon>
        <taxon>Actinomycetes</taxon>
        <taxon>Kitasatosporales</taxon>
        <taxon>Streptomycetaceae</taxon>
        <taxon>Streptomyces</taxon>
    </lineage>
</organism>
<proteinExistence type="predicted"/>
<protein>
    <submittedName>
        <fullName evidence="1">Uncharacterized protein</fullName>
    </submittedName>
</protein>
<name>A0ABW9I699_9ACTN</name>
<accession>A0ABW9I699</accession>
<comment type="caution">
    <text evidence="1">The sequence shown here is derived from an EMBL/GenBank/DDBJ whole genome shotgun (WGS) entry which is preliminary data.</text>
</comment>
<dbReference type="Proteomes" id="UP001631957">
    <property type="component" value="Unassembled WGS sequence"/>
</dbReference>
<sequence>MNTEKMIEITATLKMVEELAYEFEAVVTVPASVADDPEALTEYLVEHEELWSGQVQEADRGVKDVSESPLSKGKWLKVLKPGTP</sequence>
<dbReference type="EMBL" id="JBJVNI010000036">
    <property type="protein sequence ID" value="MFM9615506.1"/>
    <property type="molecule type" value="Genomic_DNA"/>
</dbReference>
<keyword evidence="2" id="KW-1185">Reference proteome</keyword>
<evidence type="ECO:0000313" key="2">
    <source>
        <dbReference type="Proteomes" id="UP001631957"/>
    </source>
</evidence>
<dbReference type="RefSeq" id="WP_409123958.1">
    <property type="nucleotide sequence ID" value="NZ_JBJVNI010000036.1"/>
</dbReference>
<reference evidence="1 2" key="1">
    <citation type="submission" date="2024-12" db="EMBL/GenBank/DDBJ databases">
        <title>Forecasting of Potato common scab and diversities of Pathogenic streptomyces spp. in china.</title>
        <authorList>
            <person name="Handique U."/>
            <person name="Wu J."/>
        </authorList>
    </citation>
    <scope>NUCLEOTIDE SEQUENCE [LARGE SCALE GENOMIC DNA]</scope>
    <source>
        <strain evidence="1 2">ZRIMU1530</strain>
    </source>
</reference>
<evidence type="ECO:0000313" key="1">
    <source>
        <dbReference type="EMBL" id="MFM9615506.1"/>
    </source>
</evidence>
<gene>
    <name evidence="1" type="ORF">ACKI18_43335</name>
</gene>